<organism evidence="2 3">
    <name type="scientific">Dendrothele bispora (strain CBS 962.96)</name>
    <dbReference type="NCBI Taxonomy" id="1314807"/>
    <lineage>
        <taxon>Eukaryota</taxon>
        <taxon>Fungi</taxon>
        <taxon>Dikarya</taxon>
        <taxon>Basidiomycota</taxon>
        <taxon>Agaricomycotina</taxon>
        <taxon>Agaricomycetes</taxon>
        <taxon>Agaricomycetidae</taxon>
        <taxon>Agaricales</taxon>
        <taxon>Agaricales incertae sedis</taxon>
        <taxon>Dendrothele</taxon>
    </lineage>
</organism>
<dbReference type="PANTHER" id="PTHR37984:SF5">
    <property type="entry name" value="PROTEIN NYNRIN-LIKE"/>
    <property type="match status" value="1"/>
</dbReference>
<proteinExistence type="predicted"/>
<dbReference type="Gene3D" id="1.10.340.70">
    <property type="match status" value="1"/>
</dbReference>
<name>A0A4S8LJV2_DENBC</name>
<evidence type="ECO:0000313" key="3">
    <source>
        <dbReference type="Proteomes" id="UP000297245"/>
    </source>
</evidence>
<dbReference type="FunFam" id="1.10.340.70:FF:000001">
    <property type="entry name" value="Retrovirus-related Pol polyprotein from transposon gypsy-like Protein"/>
    <property type="match status" value="1"/>
</dbReference>
<dbReference type="InterPro" id="IPR050951">
    <property type="entry name" value="Retrovirus_Pol_polyprotein"/>
</dbReference>
<protein>
    <recommendedName>
        <fullName evidence="1">Integrase zinc-binding domain-containing protein</fullName>
    </recommendedName>
</protein>
<evidence type="ECO:0000259" key="1">
    <source>
        <dbReference type="Pfam" id="PF17921"/>
    </source>
</evidence>
<dbReference type="InterPro" id="IPR041588">
    <property type="entry name" value="Integrase_H2C2"/>
</dbReference>
<dbReference type="EMBL" id="ML179366">
    <property type="protein sequence ID" value="THU89466.1"/>
    <property type="molecule type" value="Genomic_DNA"/>
</dbReference>
<dbReference type="PANTHER" id="PTHR37984">
    <property type="entry name" value="PROTEIN CBG26694"/>
    <property type="match status" value="1"/>
</dbReference>
<dbReference type="Pfam" id="PF17921">
    <property type="entry name" value="Integrase_H2C2"/>
    <property type="match status" value="1"/>
</dbReference>
<dbReference type="OrthoDB" id="3245961at2759"/>
<accession>A0A4S8LJV2</accession>
<reference evidence="2 3" key="1">
    <citation type="journal article" date="2019" name="Nat. Ecol. Evol.">
        <title>Megaphylogeny resolves global patterns of mushroom evolution.</title>
        <authorList>
            <person name="Varga T."/>
            <person name="Krizsan K."/>
            <person name="Foldi C."/>
            <person name="Dima B."/>
            <person name="Sanchez-Garcia M."/>
            <person name="Sanchez-Ramirez S."/>
            <person name="Szollosi G.J."/>
            <person name="Szarkandi J.G."/>
            <person name="Papp V."/>
            <person name="Albert L."/>
            <person name="Andreopoulos W."/>
            <person name="Angelini C."/>
            <person name="Antonin V."/>
            <person name="Barry K.W."/>
            <person name="Bougher N.L."/>
            <person name="Buchanan P."/>
            <person name="Buyck B."/>
            <person name="Bense V."/>
            <person name="Catcheside P."/>
            <person name="Chovatia M."/>
            <person name="Cooper J."/>
            <person name="Damon W."/>
            <person name="Desjardin D."/>
            <person name="Finy P."/>
            <person name="Geml J."/>
            <person name="Haridas S."/>
            <person name="Hughes K."/>
            <person name="Justo A."/>
            <person name="Karasinski D."/>
            <person name="Kautmanova I."/>
            <person name="Kiss B."/>
            <person name="Kocsube S."/>
            <person name="Kotiranta H."/>
            <person name="LaButti K.M."/>
            <person name="Lechner B.E."/>
            <person name="Liimatainen K."/>
            <person name="Lipzen A."/>
            <person name="Lukacs Z."/>
            <person name="Mihaltcheva S."/>
            <person name="Morgado L.N."/>
            <person name="Niskanen T."/>
            <person name="Noordeloos M.E."/>
            <person name="Ohm R.A."/>
            <person name="Ortiz-Santana B."/>
            <person name="Ovrebo C."/>
            <person name="Racz N."/>
            <person name="Riley R."/>
            <person name="Savchenko A."/>
            <person name="Shiryaev A."/>
            <person name="Soop K."/>
            <person name="Spirin V."/>
            <person name="Szebenyi C."/>
            <person name="Tomsovsky M."/>
            <person name="Tulloss R.E."/>
            <person name="Uehling J."/>
            <person name="Grigoriev I.V."/>
            <person name="Vagvolgyi C."/>
            <person name="Papp T."/>
            <person name="Martin F.M."/>
            <person name="Miettinen O."/>
            <person name="Hibbett D.S."/>
            <person name="Nagy L.G."/>
        </authorList>
    </citation>
    <scope>NUCLEOTIDE SEQUENCE [LARGE SCALE GENOMIC DNA]</scope>
    <source>
        <strain evidence="2 3">CBS 962.96</strain>
    </source>
</reference>
<dbReference type="Proteomes" id="UP000297245">
    <property type="component" value="Unassembled WGS sequence"/>
</dbReference>
<keyword evidence="3" id="KW-1185">Reference proteome</keyword>
<evidence type="ECO:0000313" key="2">
    <source>
        <dbReference type="EMBL" id="THU89466.1"/>
    </source>
</evidence>
<sequence>MLNPHHSHYHYSGDGLLYFEDWNGNNRLCVPACLRAEVMAEVHDGKSESAHGGYHRCYNRLSSTYYWPRMSRELKQFIDSCNICQKSKPRRHAPLGLLQPIPIPER</sequence>
<dbReference type="AlphaFoldDB" id="A0A4S8LJV2"/>
<feature type="non-terminal residue" evidence="2">
    <location>
        <position position="106"/>
    </location>
</feature>
<feature type="domain" description="Integrase zinc-binding" evidence="1">
    <location>
        <begin position="30"/>
        <end position="90"/>
    </location>
</feature>
<gene>
    <name evidence="2" type="ORF">K435DRAFT_677853</name>
</gene>